<feature type="domain" description="F5/8 type C" evidence="4">
    <location>
        <begin position="33"/>
        <end position="181"/>
    </location>
</feature>
<reference evidence="6" key="2">
    <citation type="submission" date="2020-09" db="EMBL/GenBank/DDBJ databases">
        <authorList>
            <person name="Sun Q."/>
            <person name="Zhou Y."/>
        </authorList>
    </citation>
    <scope>NUCLEOTIDE SEQUENCE</scope>
    <source>
        <strain evidence="6">CGMCC 1.15454</strain>
    </source>
</reference>
<evidence type="ECO:0000259" key="4">
    <source>
        <dbReference type="PROSITE" id="PS50022"/>
    </source>
</evidence>
<dbReference type="RefSeq" id="WP_102415718.1">
    <property type="nucleotide sequence ID" value="NZ_BMJD01000011.1"/>
</dbReference>
<dbReference type="InterPro" id="IPR005887">
    <property type="entry name" value="GH92_a_mannosidase_put"/>
</dbReference>
<evidence type="ECO:0000313" key="7">
    <source>
        <dbReference type="Proteomes" id="UP000621492"/>
    </source>
</evidence>
<dbReference type="InterPro" id="IPR050883">
    <property type="entry name" value="PNGase"/>
</dbReference>
<dbReference type="Gene3D" id="2.70.98.10">
    <property type="match status" value="1"/>
</dbReference>
<dbReference type="Pfam" id="PF03422">
    <property type="entry name" value="CBM_6"/>
    <property type="match status" value="1"/>
</dbReference>
<dbReference type="GO" id="GO:0005975">
    <property type="term" value="P:carbohydrate metabolic process"/>
    <property type="evidence" value="ECO:0007669"/>
    <property type="project" value="InterPro"/>
</dbReference>
<proteinExistence type="predicted"/>
<dbReference type="InterPro" id="IPR006584">
    <property type="entry name" value="Cellulose-bd_IV"/>
</dbReference>
<dbReference type="GO" id="GO:0030246">
    <property type="term" value="F:carbohydrate binding"/>
    <property type="evidence" value="ECO:0007669"/>
    <property type="project" value="InterPro"/>
</dbReference>
<feature type="compositionally biased region" description="Acidic residues" evidence="2">
    <location>
        <begin position="1292"/>
        <end position="1305"/>
    </location>
</feature>
<name>A0A9W5TY25_9BACI</name>
<dbReference type="PROSITE" id="PS51175">
    <property type="entry name" value="CBM6"/>
    <property type="match status" value="1"/>
</dbReference>
<dbReference type="PANTHER" id="PTHR12143">
    <property type="entry name" value="PEPTIDE N-GLYCANASE PNGASE -RELATED"/>
    <property type="match status" value="1"/>
</dbReference>
<dbReference type="Proteomes" id="UP000621492">
    <property type="component" value="Unassembled WGS sequence"/>
</dbReference>
<dbReference type="InterPro" id="IPR014718">
    <property type="entry name" value="GH-type_carb-bd"/>
</dbReference>
<dbReference type="SUPFAM" id="SSF49785">
    <property type="entry name" value="Galactose-binding domain-like"/>
    <property type="match status" value="2"/>
</dbReference>
<dbReference type="NCBIfam" id="TIGR01180">
    <property type="entry name" value="aman2_put"/>
    <property type="match status" value="1"/>
</dbReference>
<dbReference type="SUPFAM" id="SSF48208">
    <property type="entry name" value="Six-hairpin glycosidases"/>
    <property type="match status" value="1"/>
</dbReference>
<evidence type="ECO:0000256" key="1">
    <source>
        <dbReference type="ARBA" id="ARBA00022729"/>
    </source>
</evidence>
<dbReference type="Gene3D" id="3.30.2080.10">
    <property type="entry name" value="GH92 mannosidase domain"/>
    <property type="match status" value="1"/>
</dbReference>
<evidence type="ECO:0000313" key="6">
    <source>
        <dbReference type="EMBL" id="GGB41079.1"/>
    </source>
</evidence>
<dbReference type="Pfam" id="PF07971">
    <property type="entry name" value="Glyco_hydro_92"/>
    <property type="match status" value="1"/>
</dbReference>
<feature type="domain" description="CBM6" evidence="5">
    <location>
        <begin position="1327"/>
        <end position="1469"/>
    </location>
</feature>
<dbReference type="InterPro" id="IPR008979">
    <property type="entry name" value="Galactose-bd-like_sf"/>
</dbReference>
<feature type="region of interest" description="Disordered" evidence="2">
    <location>
        <begin position="1278"/>
        <end position="1338"/>
    </location>
</feature>
<dbReference type="InterPro" id="IPR000421">
    <property type="entry name" value="FA58C"/>
</dbReference>
<dbReference type="GO" id="GO:0005829">
    <property type="term" value="C:cytosol"/>
    <property type="evidence" value="ECO:0007669"/>
    <property type="project" value="TreeGrafter"/>
</dbReference>
<dbReference type="SMART" id="SM00606">
    <property type="entry name" value="CBD_IV"/>
    <property type="match status" value="1"/>
</dbReference>
<dbReference type="GO" id="GO:0006516">
    <property type="term" value="P:glycoprotein catabolic process"/>
    <property type="evidence" value="ECO:0007669"/>
    <property type="project" value="TreeGrafter"/>
</dbReference>
<evidence type="ECO:0008006" key="8">
    <source>
        <dbReference type="Google" id="ProtNLM"/>
    </source>
</evidence>
<dbReference type="CDD" id="cd04084">
    <property type="entry name" value="CBM6_xylanase-like"/>
    <property type="match status" value="1"/>
</dbReference>
<feature type="compositionally biased region" description="Pro residues" evidence="2">
    <location>
        <begin position="1278"/>
        <end position="1291"/>
    </location>
</feature>
<dbReference type="InterPro" id="IPR008928">
    <property type="entry name" value="6-hairpin_glycosidase_sf"/>
</dbReference>
<keyword evidence="7" id="KW-1185">Reference proteome</keyword>
<dbReference type="EMBL" id="BMJD01000011">
    <property type="protein sequence ID" value="GGB41079.1"/>
    <property type="molecule type" value="Genomic_DNA"/>
</dbReference>
<dbReference type="InterPro" id="IPR005084">
    <property type="entry name" value="CBM6"/>
</dbReference>
<organism evidence="6 7">
    <name type="scientific">Lentibacillus populi</name>
    <dbReference type="NCBI Taxonomy" id="1827502"/>
    <lineage>
        <taxon>Bacteria</taxon>
        <taxon>Bacillati</taxon>
        <taxon>Bacillota</taxon>
        <taxon>Bacilli</taxon>
        <taxon>Bacillales</taxon>
        <taxon>Bacillaceae</taxon>
        <taxon>Lentibacillus</taxon>
    </lineage>
</organism>
<accession>A0A9W5TY25</accession>
<feature type="chain" id="PRO_5040725194" description="Alpha-1,2-mannosidase" evidence="3">
    <location>
        <begin position="25"/>
        <end position="1472"/>
    </location>
</feature>
<feature type="signal peptide" evidence="3">
    <location>
        <begin position="1"/>
        <end position="24"/>
    </location>
</feature>
<dbReference type="Gene3D" id="1.20.1050.60">
    <property type="entry name" value="alpha-1,2-mannosidase"/>
    <property type="match status" value="1"/>
</dbReference>
<dbReference type="GO" id="GO:0000224">
    <property type="term" value="F:peptide-N4-(N-acetyl-beta-glucosaminyl)asparagine amidase activity"/>
    <property type="evidence" value="ECO:0007669"/>
    <property type="project" value="TreeGrafter"/>
</dbReference>
<dbReference type="PANTHER" id="PTHR12143:SF39">
    <property type="entry name" value="SECRETED PROTEIN"/>
    <property type="match status" value="1"/>
</dbReference>
<dbReference type="InterPro" id="IPR041371">
    <property type="entry name" value="GH92_N"/>
</dbReference>
<gene>
    <name evidence="6" type="ORF">GCM10011409_18240</name>
</gene>
<feature type="compositionally biased region" description="Polar residues" evidence="2">
    <location>
        <begin position="1321"/>
        <end position="1330"/>
    </location>
</feature>
<comment type="caution">
    <text evidence="6">The sequence shown here is derived from an EMBL/GenBank/DDBJ whole genome shotgun (WGS) entry which is preliminary data.</text>
</comment>
<evidence type="ECO:0000259" key="5">
    <source>
        <dbReference type="PROSITE" id="PS51175"/>
    </source>
</evidence>
<dbReference type="Gene3D" id="2.60.120.260">
    <property type="entry name" value="Galactose-binding domain-like"/>
    <property type="match status" value="3"/>
</dbReference>
<dbReference type="Gene3D" id="1.20.1610.10">
    <property type="entry name" value="alpha-1,2-mannosidases domains"/>
    <property type="match status" value="1"/>
</dbReference>
<evidence type="ECO:0000256" key="3">
    <source>
        <dbReference type="SAM" id="SignalP"/>
    </source>
</evidence>
<protein>
    <recommendedName>
        <fullName evidence="8">Alpha-1,2-mannosidase</fullName>
    </recommendedName>
</protein>
<evidence type="ECO:0000256" key="2">
    <source>
        <dbReference type="SAM" id="MobiDB-lite"/>
    </source>
</evidence>
<reference evidence="6" key="1">
    <citation type="journal article" date="2014" name="Int. J. Syst. Evol. Microbiol.">
        <title>Complete genome sequence of Corynebacterium casei LMG S-19264T (=DSM 44701T), isolated from a smear-ripened cheese.</title>
        <authorList>
            <consortium name="US DOE Joint Genome Institute (JGI-PGF)"/>
            <person name="Walter F."/>
            <person name="Albersmeier A."/>
            <person name="Kalinowski J."/>
            <person name="Ruckert C."/>
        </authorList>
    </citation>
    <scope>NUCLEOTIDE SEQUENCE</scope>
    <source>
        <strain evidence="6">CGMCC 1.15454</strain>
    </source>
</reference>
<dbReference type="Pfam" id="PF00754">
    <property type="entry name" value="F5_F8_type_C"/>
    <property type="match status" value="1"/>
</dbReference>
<sequence length="1472" mass="165195">MRKKIMAIAMTGLILSSLVTPLFSGTNTIKAETSPAQQTTDTSNVALNAEVKASSQCNEKEAGAYAVDGKMDTKWCDNSGATDKWLELDLGQVYTINEWVVKNAGIGESGGYPFRNTKNFRLQKSNDGENWTDVDVVKDNVQTIVDRYVPAFSARYVRLLIDKGAYDNHTARIYEFEVFGVKDGEIPSEPPTNLDPVDYVDPFINTLGDNGQTNPGATTPFGLVSLGPDSDGGAFSGYYYQDKYLKGFSHLRFSGVGCSGSGGNILMMPQTRSFTKDSNEYKQKYDKNSEQASPGYYGVKLASGIETELTTSGNVGFHRYTFPESEKDGSVLIDLANSYAGMIDANLTIENNNEISGMVQSKNVCGHGYYKIYYSIQFDHDFDSFTSWSDETTGKELQRSGPNSGAWVNFDTTENKEVQAKVGISTISVDQAKAERENVAAGWDFDTQHKVARGAWSDLLNKVEIKDDNEENKTIFYTSMYHAFLHPNNVTSSDGKFRAARQENTVRQTSGIGEDFEYYNGWTTWDDFRKYSLYSILEPKKYENMVKSMIDVYRTRGSYVQWGEGYWPSPTVRNEFNGSAILDAYAKGFDFTDEEVNTALHGMAVDTDNYAVNENEISGKLEKAYSAYYPMKLAELIGDKKTYETYKDITLSYKDLWNAEQVDENGKERGFFTPNGKNVNKNDIKTVNKYAYQGNLWTYRWFVPHDVNGLAELMGGDREMAKDLQYFFKIDEYMAVNEPDIHVPYLFNYLRMPYLTQYYAREYTTEVVTQKYHNHGLYTYPMESRVYRDDPEGYLLSMDDDAGAMSSWFIYSAMGLFPGNPGDPYYLIGSPIFDELTLHLDNGKTFTVRANNVSSENRFIQSAQFNGSNFNQAWISYDDLMAGGTLEFEMSPDPNPKWGSAKKAAPPVTDFTKEIDNKIARNELIQEESIWKYFDKGKYPGDGWTALDFNDSSWSSGQAMLGYDKYDNVKTEVSYGPDIDNKYPTTYFRKTFEVEDVESIMGLDANLIRDDGAVVYLNGHEVIRTNMPDGDVNYDTYANATVNDERDNNGYLIDPSYLVDGQNIITVEVHQANATSSDIAFDFSLEAVRKMTVPDAPSNPVVDDKKNTFGWKEVPGYGQVEDYEYSTDGGTTWHAATGNPQTIGPVAYEAGQVQVRVKANESKNQAHGRALVSDQPYTIDMLWEVYDLDVEVEREGNMKVNVTGKLKGDYDDAAVVVFQLMNGSEKAWMTNTVPVKNGDFEIAQLFNVNASKYKINVYLVDDYNGNIYDSQWLAKPFAPQPEPFPGINPDPEPTDPEEGEEEEPYPEPLPIPDDDADNNEPPGQSDSTIEFESRNEWSSDVNTFNNGPLKTEANNGGVVVANTFDGAWLAFKDIDFGKEGKNQITLEYAAPTSRVPKGSYLEFRLGAKDGELIGKAELANTASGWGTYQTTTVSLLKKVTGVNDLFVIMKGDTNPDQPYIGNFDRFTLDYEK</sequence>
<keyword evidence="1 3" id="KW-0732">Signal</keyword>
<dbReference type="PROSITE" id="PS50022">
    <property type="entry name" value="FA58C_3"/>
    <property type="match status" value="1"/>
</dbReference>
<dbReference type="InterPro" id="IPR012939">
    <property type="entry name" value="Glyco_hydro_92"/>
</dbReference>
<dbReference type="Pfam" id="PF17678">
    <property type="entry name" value="Glyco_hydro_92N"/>
    <property type="match status" value="1"/>
</dbReference>